<evidence type="ECO:0000313" key="2">
    <source>
        <dbReference type="Proteomes" id="UP000218387"/>
    </source>
</evidence>
<organism evidence="1 2">
    <name type="scientific">Eubacterium maltosivorans</name>
    <dbReference type="NCBI Taxonomy" id="2041044"/>
    <lineage>
        <taxon>Bacteria</taxon>
        <taxon>Bacillati</taxon>
        <taxon>Bacillota</taxon>
        <taxon>Clostridia</taxon>
        <taxon>Eubacteriales</taxon>
        <taxon>Eubacteriaceae</taxon>
        <taxon>Eubacterium</taxon>
    </lineage>
</organism>
<evidence type="ECO:0000313" key="1">
    <source>
        <dbReference type="EMBL" id="QCT70821.1"/>
    </source>
</evidence>
<dbReference type="Gene3D" id="3.80.10.10">
    <property type="entry name" value="Ribonuclease Inhibitor"/>
    <property type="match status" value="1"/>
</dbReference>
<dbReference type="InterPro" id="IPR026906">
    <property type="entry name" value="LRR_5"/>
</dbReference>
<dbReference type="Proteomes" id="UP000218387">
    <property type="component" value="Chromosome"/>
</dbReference>
<sequence>MGTVNDKLNYLLDTKLCLRRAIEEHGVAIPTETTFRQYADKIAAIPTEDTVSEKLRTIINDPEVTGTAVELAENIEISKGSIKQAIEAKGVSVDTGISFAQYAGKIADIAGKAEAEPEGKGFFHEDVVYCREKANDLVGALGVTGSYALIMTYSSVAVTLKKGGTNQYSIETSDGKTYASSTAETAVTHTWDETKCPDSLVDSTKKIHWFIVKTSGKVIDWALPAFDVLVLVNCKVCFRYLENASLNSFVTALSGDSAVVVEYSGAAKEDYEYMSTTKLIYLDCLFINPDDSGMVGASGALQYVRFSGGFYASTGSVFTMSSNIKRIDFSSNTLLSGEFLYEAFKDCTNLEVINFEAPLFNTYLYGTFSGCSKLKAVNLPPYIIQASDASACFQNCAALACIPAIDMDQAPYSESILEGCTSMREVHLKNIQYDLDISASTQFTTEALVEVLNNLKVASGQTLTMGVDNLAKLTTEQKAIATNKGWTLA</sequence>
<dbReference type="RefSeq" id="WP_096919597.1">
    <property type="nucleotide sequence ID" value="NZ_CP029487.1"/>
</dbReference>
<protein>
    <recommendedName>
        <fullName evidence="3">Leucine-rich repeat domain-containing protein</fullName>
    </recommendedName>
</protein>
<dbReference type="InterPro" id="IPR032675">
    <property type="entry name" value="LRR_dom_sf"/>
</dbReference>
<dbReference type="AlphaFoldDB" id="A0A4P9C7V5"/>
<accession>A0A4P9C7V5</accession>
<dbReference type="KEGG" id="emt:CPZ25_005590"/>
<dbReference type="SUPFAM" id="SSF52058">
    <property type="entry name" value="L domain-like"/>
    <property type="match status" value="1"/>
</dbReference>
<keyword evidence="2" id="KW-1185">Reference proteome</keyword>
<dbReference type="Pfam" id="PF13306">
    <property type="entry name" value="LRR_5"/>
    <property type="match status" value="1"/>
</dbReference>
<evidence type="ECO:0008006" key="3">
    <source>
        <dbReference type="Google" id="ProtNLM"/>
    </source>
</evidence>
<reference evidence="1 2" key="1">
    <citation type="submission" date="2018-05" db="EMBL/GenBank/DDBJ databases">
        <title>Genome comparison of Eubacterium sp.</title>
        <authorList>
            <person name="Feng Y."/>
            <person name="Sanchez-Andrea I."/>
            <person name="Stams A.J.M."/>
            <person name="De Vos W.M."/>
        </authorList>
    </citation>
    <scope>NUCLEOTIDE SEQUENCE [LARGE SCALE GENOMIC DNA]</scope>
    <source>
        <strain evidence="1 2">YI</strain>
    </source>
</reference>
<proteinExistence type="predicted"/>
<name>A0A4P9C7V5_EUBML</name>
<gene>
    <name evidence="1" type="ORF">CPZ25_005590</name>
</gene>
<dbReference type="EMBL" id="CP029487">
    <property type="protein sequence ID" value="QCT70821.1"/>
    <property type="molecule type" value="Genomic_DNA"/>
</dbReference>